<feature type="transmembrane region" description="Helical" evidence="6">
    <location>
        <begin position="129"/>
        <end position="147"/>
    </location>
</feature>
<accession>A0A7Y0EEH8</accession>
<feature type="transmembrane region" description="Helical" evidence="6">
    <location>
        <begin position="21"/>
        <end position="39"/>
    </location>
</feature>
<feature type="transmembrane region" description="Helical" evidence="6">
    <location>
        <begin position="331"/>
        <end position="352"/>
    </location>
</feature>
<dbReference type="PANTHER" id="PTHR11706:SF33">
    <property type="entry name" value="NATURAL RESISTANCE-ASSOCIATED MACROPHAGE PROTEIN 2"/>
    <property type="match status" value="1"/>
</dbReference>
<evidence type="ECO:0000256" key="6">
    <source>
        <dbReference type="SAM" id="Phobius"/>
    </source>
</evidence>
<evidence type="ECO:0000313" key="7">
    <source>
        <dbReference type="EMBL" id="NMM61896.1"/>
    </source>
</evidence>
<feature type="transmembrane region" description="Helical" evidence="6">
    <location>
        <begin position="154"/>
        <end position="176"/>
    </location>
</feature>
<gene>
    <name evidence="7" type="ORF">HBE96_04170</name>
</gene>
<dbReference type="AlphaFoldDB" id="A0A7Y0EEH8"/>
<comment type="subcellular location">
    <subcellularLocation>
        <location evidence="1">Membrane</location>
        <topology evidence="1">Multi-pass membrane protein</topology>
    </subcellularLocation>
</comment>
<keyword evidence="5 6" id="KW-0472">Membrane</keyword>
<dbReference type="GO" id="GO:0015086">
    <property type="term" value="F:cadmium ion transmembrane transporter activity"/>
    <property type="evidence" value="ECO:0007669"/>
    <property type="project" value="TreeGrafter"/>
</dbReference>
<dbReference type="InterPro" id="IPR001046">
    <property type="entry name" value="NRAMP_fam"/>
</dbReference>
<evidence type="ECO:0000256" key="3">
    <source>
        <dbReference type="ARBA" id="ARBA00022692"/>
    </source>
</evidence>
<feature type="transmembrane region" description="Helical" evidence="6">
    <location>
        <begin position="51"/>
        <end position="69"/>
    </location>
</feature>
<dbReference type="PRINTS" id="PR00447">
    <property type="entry name" value="NATRESASSCMP"/>
</dbReference>
<evidence type="ECO:0000256" key="5">
    <source>
        <dbReference type="ARBA" id="ARBA00023136"/>
    </source>
</evidence>
<feature type="transmembrane region" description="Helical" evidence="6">
    <location>
        <begin position="288"/>
        <end position="310"/>
    </location>
</feature>
<comment type="caution">
    <text evidence="7">The sequence shown here is derived from an EMBL/GenBank/DDBJ whole genome shotgun (WGS) entry which is preliminary data.</text>
</comment>
<keyword evidence="2" id="KW-0813">Transport</keyword>
<organism evidence="7 8">
    <name type="scientific">Clostridium muellerianum</name>
    <dbReference type="NCBI Taxonomy" id="2716538"/>
    <lineage>
        <taxon>Bacteria</taxon>
        <taxon>Bacillati</taxon>
        <taxon>Bacillota</taxon>
        <taxon>Clostridia</taxon>
        <taxon>Eubacteriales</taxon>
        <taxon>Clostridiaceae</taxon>
        <taxon>Clostridium</taxon>
    </lineage>
</organism>
<keyword evidence="4 6" id="KW-1133">Transmembrane helix</keyword>
<dbReference type="GO" id="GO:0005384">
    <property type="term" value="F:manganese ion transmembrane transporter activity"/>
    <property type="evidence" value="ECO:0007669"/>
    <property type="project" value="TreeGrafter"/>
</dbReference>
<evidence type="ECO:0000256" key="2">
    <source>
        <dbReference type="ARBA" id="ARBA00022448"/>
    </source>
</evidence>
<feature type="transmembrane region" description="Helical" evidence="6">
    <location>
        <begin position="358"/>
        <end position="381"/>
    </location>
</feature>
<dbReference type="RefSeq" id="WP_169296515.1">
    <property type="nucleotide sequence ID" value="NZ_JABBNI010000008.1"/>
</dbReference>
<evidence type="ECO:0000256" key="4">
    <source>
        <dbReference type="ARBA" id="ARBA00022989"/>
    </source>
</evidence>
<dbReference type="EMBL" id="JABBNI010000008">
    <property type="protein sequence ID" value="NMM61896.1"/>
    <property type="molecule type" value="Genomic_DNA"/>
</dbReference>
<feature type="transmembrane region" description="Helical" evidence="6">
    <location>
        <begin position="393"/>
        <end position="415"/>
    </location>
</feature>
<keyword evidence="3 6" id="KW-0812">Transmembrane</keyword>
<evidence type="ECO:0000313" key="8">
    <source>
        <dbReference type="Proteomes" id="UP000537131"/>
    </source>
</evidence>
<dbReference type="Pfam" id="PF01566">
    <property type="entry name" value="Nramp"/>
    <property type="match status" value="1"/>
</dbReference>
<reference evidence="7 8" key="1">
    <citation type="submission" date="2020-06" db="EMBL/GenBank/DDBJ databases">
        <title>Complete Genome Sequence of Clostridium muelleri sp. nov. P21T, an Acid-Alcohol Producing Acetogen Isolated from Old Hay.</title>
        <authorList>
            <person name="Duncan K.E."/>
            <person name="Tanner R.S."/>
        </authorList>
    </citation>
    <scope>NUCLEOTIDE SEQUENCE [LARGE SCALE GENOMIC DNA]</scope>
    <source>
        <strain evidence="7 8">P21</strain>
    </source>
</reference>
<feature type="transmembrane region" description="Helical" evidence="6">
    <location>
        <begin position="245"/>
        <end position="268"/>
    </location>
</feature>
<dbReference type="NCBIfam" id="NF037982">
    <property type="entry name" value="Nramp_1"/>
    <property type="match status" value="1"/>
</dbReference>
<proteinExistence type="predicted"/>
<dbReference type="PANTHER" id="PTHR11706">
    <property type="entry name" value="SOLUTE CARRIER PROTEIN FAMILY 11 MEMBER"/>
    <property type="match status" value="1"/>
</dbReference>
<sequence>MKRKNILFNKEHNPKFMALDFIKYIGPGLIVTVGFVDPGNWASNLVAGSTYGYELLFTITLSTIMLIILQHNAAHLGIVTGYCLSEAASIYLKPWLSKIILITAMCAAVSTAMAEILGSAIALNMLFKIPIKIGSLISLTFIIWMLFTNSYIKLERLIIGFVSLIGISFIIELGFINVNWSKAVISWVTPSIPKGSMPIIMSVIGAVVMPHNLFLHSEIIQSKQWNLKDEVIIEKQLKYEFTDTLLSMIAGWAINSAMVLISAAVFFYNKVTVTDLSQAEKMLEPLLGKGAAVIFAIALLFSGISSTMTAGMSAGSIFSGIYKKPYDINDLHTKIGVGTTLIIAFLIIFSISNPFKGLIYSQMFLSMQLPITVFLQIYLTSSKKVMGKYSNNIFSKIVLGIISVIITILNIMLVLNV</sequence>
<name>A0A7Y0EEH8_9CLOT</name>
<keyword evidence="8" id="KW-1185">Reference proteome</keyword>
<feature type="transmembrane region" description="Helical" evidence="6">
    <location>
        <begin position="196"/>
        <end position="215"/>
    </location>
</feature>
<evidence type="ECO:0000256" key="1">
    <source>
        <dbReference type="ARBA" id="ARBA00004141"/>
    </source>
</evidence>
<protein>
    <submittedName>
        <fullName evidence="7">Nramp family divalent metal transporter</fullName>
    </submittedName>
</protein>
<dbReference type="GO" id="GO:0005886">
    <property type="term" value="C:plasma membrane"/>
    <property type="evidence" value="ECO:0007669"/>
    <property type="project" value="TreeGrafter"/>
</dbReference>
<dbReference type="GO" id="GO:0034755">
    <property type="term" value="P:iron ion transmembrane transport"/>
    <property type="evidence" value="ECO:0007669"/>
    <property type="project" value="TreeGrafter"/>
</dbReference>
<dbReference type="Proteomes" id="UP000537131">
    <property type="component" value="Unassembled WGS sequence"/>
</dbReference>
<feature type="transmembrane region" description="Helical" evidence="6">
    <location>
        <begin position="99"/>
        <end position="123"/>
    </location>
</feature>